<name>A0A0A9G5R7_ARUDO</name>
<keyword evidence="1" id="KW-0812">Transmembrane</keyword>
<keyword evidence="1" id="KW-0472">Membrane</keyword>
<organism evidence="2">
    <name type="scientific">Arundo donax</name>
    <name type="common">Giant reed</name>
    <name type="synonym">Donax arundinaceus</name>
    <dbReference type="NCBI Taxonomy" id="35708"/>
    <lineage>
        <taxon>Eukaryota</taxon>
        <taxon>Viridiplantae</taxon>
        <taxon>Streptophyta</taxon>
        <taxon>Embryophyta</taxon>
        <taxon>Tracheophyta</taxon>
        <taxon>Spermatophyta</taxon>
        <taxon>Magnoliopsida</taxon>
        <taxon>Liliopsida</taxon>
        <taxon>Poales</taxon>
        <taxon>Poaceae</taxon>
        <taxon>PACMAD clade</taxon>
        <taxon>Arundinoideae</taxon>
        <taxon>Arundineae</taxon>
        <taxon>Arundo</taxon>
    </lineage>
</organism>
<reference evidence="2" key="1">
    <citation type="submission" date="2014-09" db="EMBL/GenBank/DDBJ databases">
        <authorList>
            <person name="Magalhaes I.L.F."/>
            <person name="Oliveira U."/>
            <person name="Santos F.R."/>
            <person name="Vidigal T.H.D.A."/>
            <person name="Brescovit A.D."/>
            <person name="Santos A.J."/>
        </authorList>
    </citation>
    <scope>NUCLEOTIDE SEQUENCE</scope>
    <source>
        <tissue evidence="2">Shoot tissue taken approximately 20 cm above the soil surface</tissue>
    </source>
</reference>
<evidence type="ECO:0000313" key="2">
    <source>
        <dbReference type="EMBL" id="JAE19842.1"/>
    </source>
</evidence>
<dbReference type="EMBL" id="GBRH01178054">
    <property type="protein sequence ID" value="JAE19842.1"/>
    <property type="molecule type" value="Transcribed_RNA"/>
</dbReference>
<sequence length="60" mass="7482">MIFRIRGTLFLIIIQVYYFTFLIMLFKNNTFIIAVMFCQFITFLRVRIRIFLEYRVLLTF</sequence>
<accession>A0A0A9G5R7</accession>
<evidence type="ECO:0000256" key="1">
    <source>
        <dbReference type="SAM" id="Phobius"/>
    </source>
</evidence>
<dbReference type="AlphaFoldDB" id="A0A0A9G5R7"/>
<protein>
    <submittedName>
        <fullName evidence="2">Uncharacterized protein</fullName>
    </submittedName>
</protein>
<keyword evidence="1" id="KW-1133">Transmembrane helix</keyword>
<proteinExistence type="predicted"/>
<reference evidence="2" key="2">
    <citation type="journal article" date="2015" name="Data Brief">
        <title>Shoot transcriptome of the giant reed, Arundo donax.</title>
        <authorList>
            <person name="Barrero R.A."/>
            <person name="Guerrero F.D."/>
            <person name="Moolhuijzen P."/>
            <person name="Goolsby J.A."/>
            <person name="Tidwell J."/>
            <person name="Bellgard S.E."/>
            <person name="Bellgard M.I."/>
        </authorList>
    </citation>
    <scope>NUCLEOTIDE SEQUENCE</scope>
    <source>
        <tissue evidence="2">Shoot tissue taken approximately 20 cm above the soil surface</tissue>
    </source>
</reference>
<feature type="transmembrane region" description="Helical" evidence="1">
    <location>
        <begin position="7"/>
        <end position="25"/>
    </location>
</feature>
<feature type="transmembrane region" description="Helical" evidence="1">
    <location>
        <begin position="31"/>
        <end position="48"/>
    </location>
</feature>